<proteinExistence type="predicted"/>
<dbReference type="AlphaFoldDB" id="A0A4Y2GK43"/>
<comment type="caution">
    <text evidence="1">The sequence shown here is derived from an EMBL/GenBank/DDBJ whole genome shotgun (WGS) entry which is preliminary data.</text>
</comment>
<protein>
    <submittedName>
        <fullName evidence="1">Uncharacterized protein</fullName>
    </submittedName>
</protein>
<organism evidence="1 2">
    <name type="scientific">Araneus ventricosus</name>
    <name type="common">Orbweaver spider</name>
    <name type="synonym">Epeira ventricosa</name>
    <dbReference type="NCBI Taxonomy" id="182803"/>
    <lineage>
        <taxon>Eukaryota</taxon>
        <taxon>Metazoa</taxon>
        <taxon>Ecdysozoa</taxon>
        <taxon>Arthropoda</taxon>
        <taxon>Chelicerata</taxon>
        <taxon>Arachnida</taxon>
        <taxon>Araneae</taxon>
        <taxon>Araneomorphae</taxon>
        <taxon>Entelegynae</taxon>
        <taxon>Araneoidea</taxon>
        <taxon>Araneidae</taxon>
        <taxon>Araneus</taxon>
    </lineage>
</organism>
<dbReference type="Proteomes" id="UP000499080">
    <property type="component" value="Unassembled WGS sequence"/>
</dbReference>
<reference evidence="1 2" key="1">
    <citation type="journal article" date="2019" name="Sci. Rep.">
        <title>Orb-weaving spider Araneus ventricosus genome elucidates the spidroin gene catalogue.</title>
        <authorList>
            <person name="Kono N."/>
            <person name="Nakamura H."/>
            <person name="Ohtoshi R."/>
            <person name="Moran D.A.P."/>
            <person name="Shinohara A."/>
            <person name="Yoshida Y."/>
            <person name="Fujiwara M."/>
            <person name="Mori M."/>
            <person name="Tomita M."/>
            <person name="Arakawa K."/>
        </authorList>
    </citation>
    <scope>NUCLEOTIDE SEQUENCE [LARGE SCALE GENOMIC DNA]</scope>
</reference>
<evidence type="ECO:0000313" key="2">
    <source>
        <dbReference type="Proteomes" id="UP000499080"/>
    </source>
</evidence>
<keyword evidence="2" id="KW-1185">Reference proteome</keyword>
<dbReference type="EMBL" id="BGPR01178240">
    <property type="protein sequence ID" value="GBM54000.1"/>
    <property type="molecule type" value="Genomic_DNA"/>
</dbReference>
<name>A0A4Y2GK43_ARAVE</name>
<gene>
    <name evidence="1" type="ORF">AVEN_5106_1</name>
</gene>
<sequence length="85" mass="10102">MERGKTRAENIKRIAKELHISMRDITDHIEQLLNLLSFSSQFIEDTKVIGKDMAEEAREFFREYKDDLGRLYDEVVEKVRQIVKS</sequence>
<accession>A0A4Y2GK43</accession>
<evidence type="ECO:0000313" key="1">
    <source>
        <dbReference type="EMBL" id="GBM54000.1"/>
    </source>
</evidence>